<feature type="transmembrane region" description="Helical" evidence="10">
    <location>
        <begin position="550"/>
        <end position="567"/>
    </location>
</feature>
<evidence type="ECO:0000259" key="11">
    <source>
        <dbReference type="Pfam" id="PF07885"/>
    </source>
</evidence>
<evidence type="ECO:0000256" key="7">
    <source>
        <dbReference type="ARBA" id="ARBA00023303"/>
    </source>
</evidence>
<feature type="region of interest" description="Disordered" evidence="9">
    <location>
        <begin position="577"/>
        <end position="601"/>
    </location>
</feature>
<accession>A0ABP0EAM8</accession>
<dbReference type="Pfam" id="PF07885">
    <property type="entry name" value="Ion_trans_2"/>
    <property type="match status" value="2"/>
</dbReference>
<evidence type="ECO:0000256" key="5">
    <source>
        <dbReference type="ARBA" id="ARBA00023065"/>
    </source>
</evidence>
<evidence type="ECO:0000256" key="10">
    <source>
        <dbReference type="SAM" id="Phobius"/>
    </source>
</evidence>
<feature type="transmembrane region" description="Helical" evidence="10">
    <location>
        <begin position="359"/>
        <end position="379"/>
    </location>
</feature>
<evidence type="ECO:0000256" key="8">
    <source>
        <dbReference type="RuleBase" id="RU003857"/>
    </source>
</evidence>
<evidence type="ECO:0000256" key="3">
    <source>
        <dbReference type="ARBA" id="ARBA00022692"/>
    </source>
</evidence>
<dbReference type="PRINTS" id="PR01333">
    <property type="entry name" value="2POREKCHANEL"/>
</dbReference>
<reference evidence="12 13" key="1">
    <citation type="submission" date="2024-01" db="EMBL/GenBank/DDBJ databases">
        <authorList>
            <consortium name="Genoscope - CEA"/>
            <person name="William W."/>
        </authorList>
    </citation>
    <scope>NUCLEOTIDE SEQUENCE [LARGE SCALE GENOMIC DNA]</scope>
    <source>
        <strain evidence="12 13">29B2s-10</strain>
    </source>
</reference>
<feature type="transmembrane region" description="Helical" evidence="10">
    <location>
        <begin position="220"/>
        <end position="242"/>
    </location>
</feature>
<feature type="transmembrane region" description="Helical" evidence="10">
    <location>
        <begin position="262"/>
        <end position="283"/>
    </location>
</feature>
<keyword evidence="7 8" id="KW-0407">Ion channel</keyword>
<feature type="compositionally biased region" description="Low complexity" evidence="9">
    <location>
        <begin position="578"/>
        <end position="594"/>
    </location>
</feature>
<dbReference type="Proteomes" id="UP001497600">
    <property type="component" value="Chromosome D"/>
</dbReference>
<keyword evidence="5 8" id="KW-0406">Ion transport</keyword>
<comment type="subcellular location">
    <subcellularLocation>
        <location evidence="1">Membrane</location>
        <topology evidence="1">Multi-pass membrane protein</topology>
    </subcellularLocation>
</comment>
<name>A0ABP0EAM8_9ASCO</name>
<feature type="transmembrane region" description="Helical" evidence="10">
    <location>
        <begin position="519"/>
        <end position="538"/>
    </location>
</feature>
<keyword evidence="6 10" id="KW-0472">Membrane</keyword>
<feature type="transmembrane region" description="Helical" evidence="10">
    <location>
        <begin position="304"/>
        <end position="326"/>
    </location>
</feature>
<evidence type="ECO:0000256" key="9">
    <source>
        <dbReference type="SAM" id="MobiDB-lite"/>
    </source>
</evidence>
<feature type="compositionally biased region" description="Low complexity" evidence="9">
    <location>
        <begin position="677"/>
        <end position="686"/>
    </location>
</feature>
<dbReference type="SUPFAM" id="SSF81324">
    <property type="entry name" value="Voltage-gated potassium channels"/>
    <property type="match status" value="2"/>
</dbReference>
<keyword evidence="13" id="KW-1185">Reference proteome</keyword>
<evidence type="ECO:0000256" key="1">
    <source>
        <dbReference type="ARBA" id="ARBA00004141"/>
    </source>
</evidence>
<keyword evidence="2 8" id="KW-0813">Transport</keyword>
<dbReference type="Gene3D" id="1.10.287.70">
    <property type="match status" value="2"/>
</dbReference>
<feature type="transmembrane region" description="Helical" evidence="10">
    <location>
        <begin position="491"/>
        <end position="507"/>
    </location>
</feature>
<evidence type="ECO:0000256" key="6">
    <source>
        <dbReference type="ARBA" id="ARBA00023136"/>
    </source>
</evidence>
<proteinExistence type="inferred from homology"/>
<dbReference type="InterPro" id="IPR003280">
    <property type="entry name" value="2pore_dom_K_chnl"/>
</dbReference>
<organism evidence="12 13">
    <name type="scientific">[Candida] anglica</name>
    <dbReference type="NCBI Taxonomy" id="148631"/>
    <lineage>
        <taxon>Eukaryota</taxon>
        <taxon>Fungi</taxon>
        <taxon>Dikarya</taxon>
        <taxon>Ascomycota</taxon>
        <taxon>Saccharomycotina</taxon>
        <taxon>Pichiomycetes</taxon>
        <taxon>Debaryomycetaceae</taxon>
        <taxon>Kurtzmaniella</taxon>
    </lineage>
</organism>
<gene>
    <name evidence="12" type="primary">TOK1</name>
    <name evidence="12" type="ORF">CAAN4_D05930</name>
</gene>
<feature type="region of interest" description="Disordered" evidence="9">
    <location>
        <begin position="415"/>
        <end position="442"/>
    </location>
</feature>
<feature type="region of interest" description="Disordered" evidence="9">
    <location>
        <begin position="664"/>
        <end position="702"/>
    </location>
</feature>
<evidence type="ECO:0000256" key="4">
    <source>
        <dbReference type="ARBA" id="ARBA00022989"/>
    </source>
</evidence>
<evidence type="ECO:0000313" key="12">
    <source>
        <dbReference type="EMBL" id="CAK7903712.1"/>
    </source>
</evidence>
<comment type="similarity">
    <text evidence="8">Belongs to the two pore domain potassium channel (TC 1.A.1.8) family.</text>
</comment>
<dbReference type="EMBL" id="OZ004256">
    <property type="protein sequence ID" value="CAK7903712.1"/>
    <property type="molecule type" value="Genomic_DNA"/>
</dbReference>
<dbReference type="GO" id="GO:0034220">
    <property type="term" value="P:monoatomic ion transmembrane transport"/>
    <property type="evidence" value="ECO:0007669"/>
    <property type="project" value="UniProtKB-KW"/>
</dbReference>
<dbReference type="InterPro" id="IPR013099">
    <property type="entry name" value="K_chnl_dom"/>
</dbReference>
<feature type="transmembrane region" description="Helical" evidence="10">
    <location>
        <begin position="463"/>
        <end position="485"/>
    </location>
</feature>
<feature type="transmembrane region" description="Helical" evidence="10">
    <location>
        <begin position="146"/>
        <end position="167"/>
    </location>
</feature>
<feature type="compositionally biased region" description="Pro residues" evidence="9">
    <location>
        <begin position="687"/>
        <end position="698"/>
    </location>
</feature>
<keyword evidence="4 10" id="KW-1133">Transmembrane helix</keyword>
<evidence type="ECO:0000256" key="2">
    <source>
        <dbReference type="ARBA" id="ARBA00022448"/>
    </source>
</evidence>
<feature type="transmembrane region" description="Helical" evidence="10">
    <location>
        <begin position="187"/>
        <end position="208"/>
    </location>
</feature>
<evidence type="ECO:0000313" key="13">
    <source>
        <dbReference type="Proteomes" id="UP001497600"/>
    </source>
</evidence>
<protein>
    <submittedName>
        <fullName evidence="12">Outward-rectifier potassium channel Tok1p</fullName>
    </submittedName>
</protein>
<dbReference type="PANTHER" id="PTHR11003">
    <property type="entry name" value="POTASSIUM CHANNEL, SUBFAMILY K"/>
    <property type="match status" value="1"/>
</dbReference>
<feature type="compositionally biased region" description="Polar residues" evidence="9">
    <location>
        <begin position="429"/>
        <end position="438"/>
    </location>
</feature>
<sequence length="812" mass="91160">MSGDAVSLANTAYTIRSRLSKITTNLTKTDIDYTSPRYDEDWTRSRQKLQPLFSHDNTSHVHHRPSTIGGVPTRRSSNINMNNMQHLNIDNNGNNAKDQNDRTPGISPSGLVAIRHILNVPLSTLTTLTIKPGEPQFITWYFISSYFPLITACLGPVANMISFIGLIQHWRVDTSTGETLRDEGVLLALNIISLVLGLVGNVSLLMNFSGRIRYLVTQCVSIACWFIASMLLVIDVAISKVIYFKKHHEGYTGPIYTPSEGYWFAVFTAFLYLLCTLILSINFGGYWLQKYPPTFNLGPKQRSLMIFTICLAIWLLGGAILFAHMIEGLTYGSSLYFCTVSVLTIGLGDILPITAGAKVLVLIFSLIGVLIMGLIITMIRQVVLAAGGPTIFWHQIERDRSRELVKMNESVNESRANLDGDSGGDGQSHLPTNGSKKGQGSPALSFRKMRNIRRRAKERQTNLSLVLTVLNFMAFWCIGATVFYFTEGWSYFNAFYFCFLCLITIGYGDFHPVTPLGRVFFVCWGISAIPLMTILISNVGDKLYFFANKMSYFMAKWFFPEYYRFLLQKRRRRKRSHATGSLSASTSHASSSAVDESEEEAIVDEMETGDRDSMEEYLHGADDSTKHDLEIDSKEDEPTDAIDDLSVKSASSLREVPKRHIPRAEVLDLGLGRSGRAPSTHDAPSHSPTPPPSPPPPPDDIHLKLTQIKNQVSRVATFIDHIKPLIADTVDEPTKKYTHEEWKELLQVLNPEFADDPDHALNSITYWLSEASPLRLPLNEPNYLLMKFVLQMERELKGSLVDEVSEMERILK</sequence>
<feature type="domain" description="Potassium channel" evidence="11">
    <location>
        <begin position="310"/>
        <end position="383"/>
    </location>
</feature>
<feature type="domain" description="Potassium channel" evidence="11">
    <location>
        <begin position="474"/>
        <end position="543"/>
    </location>
</feature>
<keyword evidence="3 8" id="KW-0812">Transmembrane</keyword>
<dbReference type="PANTHER" id="PTHR11003:SF342">
    <property type="entry name" value="OUTWARD-RECTIFIER POTASSIUM CHANNEL TOK1"/>
    <property type="match status" value="1"/>
</dbReference>